<evidence type="ECO:0000313" key="7">
    <source>
        <dbReference type="Proteomes" id="UP000799772"/>
    </source>
</evidence>
<accession>A0A9P4M5F9</accession>
<evidence type="ECO:0000313" key="6">
    <source>
        <dbReference type="EMBL" id="KAF2098023.1"/>
    </source>
</evidence>
<keyword evidence="3" id="KW-0812">Transmembrane</keyword>
<keyword evidence="1" id="KW-0175">Coiled coil</keyword>
<feature type="transmembrane region" description="Helical" evidence="3">
    <location>
        <begin position="233"/>
        <end position="254"/>
    </location>
</feature>
<keyword evidence="3" id="KW-1133">Transmembrane helix</keyword>
<feature type="transmembrane region" description="Helical" evidence="3">
    <location>
        <begin position="726"/>
        <end position="751"/>
    </location>
</feature>
<dbReference type="AlphaFoldDB" id="A0A9P4M5F9"/>
<dbReference type="PANTHER" id="PTHR37994">
    <property type="entry name" value="ARAE_2_N DOMAIN-CONTAINING PROTEIN-RELATED"/>
    <property type="match status" value="1"/>
</dbReference>
<evidence type="ECO:0000259" key="5">
    <source>
        <dbReference type="Pfam" id="PF10337"/>
    </source>
</evidence>
<feature type="region of interest" description="Disordered" evidence="2">
    <location>
        <begin position="618"/>
        <end position="640"/>
    </location>
</feature>
<feature type="compositionally biased region" description="Basic and acidic residues" evidence="2">
    <location>
        <begin position="1"/>
        <end position="21"/>
    </location>
</feature>
<feature type="transmembrane region" description="Helical" evidence="3">
    <location>
        <begin position="208"/>
        <end position="226"/>
    </location>
</feature>
<feature type="transmembrane region" description="Helical" evidence="3">
    <location>
        <begin position="787"/>
        <end position="804"/>
    </location>
</feature>
<dbReference type="InterPro" id="IPR018823">
    <property type="entry name" value="ArAE_2_N"/>
</dbReference>
<feature type="region of interest" description="Disordered" evidence="2">
    <location>
        <begin position="1"/>
        <end position="48"/>
    </location>
</feature>
<sequence>MASSEEKPDAELKQDASDAELKQNASDDTYMDKAEDKAGNGTALKSNEVAEEVDSPFFLDKDGKPRKEKALPPWLDHFNLRDLKILFKCSIAVWVYTLFIFINPVLRTYGQATFFGCILLFIIPCNGIVFIQALGCLTLLLGMAMGWGWGVITMKAALSTRPAAETQARLQELGRTAQQLANNTEQASGQAEYTQILVFEGFMLDTRISITYFGMICIFVYFMARLRAKVPKLALMAMFSWIIMDIFLVIAPLIPSFNGTIAQLLLKPAATGAGVGLVCNIFLFPESTSHKTLFDMQNVLRPMKDFFSACLTSFSHPEARFNLLKLQQAKGGTIMAYKEVQASLGFLPLDLSTCRWNAEDITSLQEPMTKVVTMYAGLMQLQISRVEARTRHRTMNDIEEALQSGDDTKKGAVGAHQLALALDTRHKLHHPQTEDLLWKSMQALMDSSHDILLSCSDAIEAMVEAIENVNERRWFRHLSTEQCEQLSTKHSDVLQKLNQHITEFASMATDRLMDPHAHLFDENGHLIPTNDSDDTVVPVHGLMLGLLFEERILGVARSLDMLLKRIVELEKGRTKNRIWFPTGIRHFFAWAVGATPTPSVGALGDTGPGELERVETVVEQEKQSKKSKRAQRKEKTETDAHETGIQLETLRYHAGRQRSPLSKFVLAVTNWLTNDDALFATRVVIVTIAVGVPAVCTSSAGFYYREKGLWALIMAQMGMGTYTSDFVYGLVLRISGTVFGGIIGMACWYIGAGNGPGNPYGMAAIMGVVTILLMWGRLFTGFQFMQFWMLMAATVYLTMAYSWVDTHIPSYGNPGVGYNVFWRRMLLVIVGFGASAIVMFFPRPPSASRHFRQVMSGTIRNIKDLYALFVATFNDPYDGLLDTVEKEALAIGNTQSSLMGPLKMLKLEFSSSSFDSDTLVKLNALCMTINSAMVQMIVFSAKLPQHLKDRFARLSGALDENIIGDIMAVLTLIEQTLKTSDPLPAVLPVPLTARCLGLQRKVQKLQAGEDVVSKDMIMNEDYRKYCVVVSSFVQFINATDELVMIVKSACGETHLVDVESWPLMTREAEADS</sequence>
<dbReference type="InterPro" id="IPR018820">
    <property type="entry name" value="BRE4-related_DUF2421"/>
</dbReference>
<feature type="transmembrane region" description="Helical" evidence="3">
    <location>
        <begin position="824"/>
        <end position="842"/>
    </location>
</feature>
<dbReference type="EMBL" id="ML978127">
    <property type="protein sequence ID" value="KAF2098023.1"/>
    <property type="molecule type" value="Genomic_DNA"/>
</dbReference>
<evidence type="ECO:0000256" key="3">
    <source>
        <dbReference type="SAM" id="Phobius"/>
    </source>
</evidence>
<feature type="domain" description="DUF2421" evidence="4">
    <location>
        <begin position="842"/>
        <end position="1054"/>
    </location>
</feature>
<dbReference type="PANTHER" id="PTHR37994:SF3">
    <property type="entry name" value="ER TRANSPORTER 6TM N-TERMINAL DOMAIN-CONTAINING PROTEIN"/>
    <property type="match status" value="1"/>
</dbReference>
<evidence type="ECO:0000259" key="4">
    <source>
        <dbReference type="Pfam" id="PF10334"/>
    </source>
</evidence>
<gene>
    <name evidence="6" type="ORF">NA57DRAFT_76820</name>
</gene>
<feature type="transmembrane region" description="Helical" evidence="3">
    <location>
        <begin position="757"/>
        <end position="775"/>
    </location>
</feature>
<organism evidence="6 7">
    <name type="scientific">Rhizodiscina lignyota</name>
    <dbReference type="NCBI Taxonomy" id="1504668"/>
    <lineage>
        <taxon>Eukaryota</taxon>
        <taxon>Fungi</taxon>
        <taxon>Dikarya</taxon>
        <taxon>Ascomycota</taxon>
        <taxon>Pezizomycotina</taxon>
        <taxon>Dothideomycetes</taxon>
        <taxon>Pleosporomycetidae</taxon>
        <taxon>Aulographales</taxon>
        <taxon>Rhizodiscinaceae</taxon>
        <taxon>Rhizodiscina</taxon>
    </lineage>
</organism>
<feature type="domain" description="Putative ER transporter 6TM N-terminal" evidence="5">
    <location>
        <begin position="70"/>
        <end position="510"/>
    </location>
</feature>
<evidence type="ECO:0000256" key="2">
    <source>
        <dbReference type="SAM" id="MobiDB-lite"/>
    </source>
</evidence>
<dbReference type="Pfam" id="PF10334">
    <property type="entry name" value="BRE4"/>
    <property type="match status" value="1"/>
</dbReference>
<keyword evidence="3" id="KW-0472">Membrane</keyword>
<feature type="coiled-coil region" evidence="1">
    <location>
        <begin position="163"/>
        <end position="190"/>
    </location>
</feature>
<feature type="transmembrane region" description="Helical" evidence="3">
    <location>
        <begin position="138"/>
        <end position="158"/>
    </location>
</feature>
<reference evidence="6" key="1">
    <citation type="journal article" date="2020" name="Stud. Mycol.">
        <title>101 Dothideomycetes genomes: a test case for predicting lifestyles and emergence of pathogens.</title>
        <authorList>
            <person name="Haridas S."/>
            <person name="Albert R."/>
            <person name="Binder M."/>
            <person name="Bloem J."/>
            <person name="Labutti K."/>
            <person name="Salamov A."/>
            <person name="Andreopoulos B."/>
            <person name="Baker S."/>
            <person name="Barry K."/>
            <person name="Bills G."/>
            <person name="Bluhm B."/>
            <person name="Cannon C."/>
            <person name="Castanera R."/>
            <person name="Culley D."/>
            <person name="Daum C."/>
            <person name="Ezra D."/>
            <person name="Gonzalez J."/>
            <person name="Henrissat B."/>
            <person name="Kuo A."/>
            <person name="Liang C."/>
            <person name="Lipzen A."/>
            <person name="Lutzoni F."/>
            <person name="Magnuson J."/>
            <person name="Mondo S."/>
            <person name="Nolan M."/>
            <person name="Ohm R."/>
            <person name="Pangilinan J."/>
            <person name="Park H.-J."/>
            <person name="Ramirez L."/>
            <person name="Alfaro M."/>
            <person name="Sun H."/>
            <person name="Tritt A."/>
            <person name="Yoshinaga Y."/>
            <person name="Zwiers L.-H."/>
            <person name="Turgeon B."/>
            <person name="Goodwin S."/>
            <person name="Spatafora J."/>
            <person name="Crous P."/>
            <person name="Grigoriev I."/>
        </authorList>
    </citation>
    <scope>NUCLEOTIDE SEQUENCE</scope>
    <source>
        <strain evidence="6">CBS 133067</strain>
    </source>
</reference>
<feature type="transmembrane region" description="Helical" evidence="3">
    <location>
        <begin position="112"/>
        <end position="131"/>
    </location>
</feature>
<name>A0A9P4M5F9_9PEZI</name>
<evidence type="ECO:0000256" key="1">
    <source>
        <dbReference type="SAM" id="Coils"/>
    </source>
</evidence>
<evidence type="ECO:0008006" key="8">
    <source>
        <dbReference type="Google" id="ProtNLM"/>
    </source>
</evidence>
<dbReference type="OrthoDB" id="2274698at2759"/>
<dbReference type="Pfam" id="PF10337">
    <property type="entry name" value="ArAE_2_N"/>
    <property type="match status" value="1"/>
</dbReference>
<protein>
    <recommendedName>
        <fullName evidence="8">ER transporter 6TM N-terminal domain-containing protein</fullName>
    </recommendedName>
</protein>
<proteinExistence type="predicted"/>
<feature type="transmembrane region" description="Helical" evidence="3">
    <location>
        <begin position="683"/>
        <end position="705"/>
    </location>
</feature>
<comment type="caution">
    <text evidence="6">The sequence shown here is derived from an EMBL/GenBank/DDBJ whole genome shotgun (WGS) entry which is preliminary data.</text>
</comment>
<feature type="transmembrane region" description="Helical" evidence="3">
    <location>
        <begin position="85"/>
        <end position="106"/>
    </location>
</feature>
<dbReference type="Proteomes" id="UP000799772">
    <property type="component" value="Unassembled WGS sequence"/>
</dbReference>
<keyword evidence="7" id="KW-1185">Reference proteome</keyword>